<keyword evidence="6 8" id="KW-0472">Membrane</keyword>
<comment type="caution">
    <text evidence="9">The sequence shown here is derived from an EMBL/GenBank/DDBJ whole genome shotgun (WGS) entry which is preliminary data.</text>
</comment>
<organism evidence="9 10">
    <name type="scientific">Selenomonas bovis</name>
    <dbReference type="NCBI Taxonomy" id="416586"/>
    <lineage>
        <taxon>Bacteria</taxon>
        <taxon>Bacillati</taxon>
        <taxon>Bacillota</taxon>
        <taxon>Negativicutes</taxon>
        <taxon>Selenomonadales</taxon>
        <taxon>Selenomonadaceae</taxon>
        <taxon>Selenomonas</taxon>
    </lineage>
</organism>
<keyword evidence="3" id="KW-1003">Cell membrane</keyword>
<comment type="subcellular location">
    <subcellularLocation>
        <location evidence="1 7">Cell membrane</location>
        <topology evidence="1 7">Multi-pass membrane protein</topology>
    </subcellularLocation>
</comment>
<accession>A0A848B9N4</accession>
<dbReference type="EMBL" id="JABAFA010000001">
    <property type="protein sequence ID" value="NMD98057.1"/>
    <property type="molecule type" value="Genomic_DNA"/>
</dbReference>
<gene>
    <name evidence="9" type="ORF">HF878_00960</name>
</gene>
<dbReference type="Proteomes" id="UP000543804">
    <property type="component" value="Unassembled WGS sequence"/>
</dbReference>
<dbReference type="PANTHER" id="PTHR30561:SF0">
    <property type="entry name" value="GUANIDINIUM EXPORTER"/>
    <property type="match status" value="1"/>
</dbReference>
<dbReference type="SUPFAM" id="SSF103481">
    <property type="entry name" value="Multidrug resistance efflux transporter EmrE"/>
    <property type="match status" value="1"/>
</dbReference>
<keyword evidence="10" id="KW-1185">Reference proteome</keyword>
<evidence type="ECO:0000256" key="4">
    <source>
        <dbReference type="ARBA" id="ARBA00022692"/>
    </source>
</evidence>
<comment type="similarity">
    <text evidence="7">Belongs to the drug/metabolite transporter (DMT) superfamily. Small multidrug resistance (SMR) (TC 2.A.7.1) family.</text>
</comment>
<dbReference type="InterPro" id="IPR000390">
    <property type="entry name" value="Small_drug/metabolite_transptr"/>
</dbReference>
<keyword evidence="2" id="KW-0813">Transport</keyword>
<keyword evidence="5 8" id="KW-1133">Transmembrane helix</keyword>
<proteinExistence type="inferred from homology"/>
<dbReference type="GO" id="GO:0005886">
    <property type="term" value="C:plasma membrane"/>
    <property type="evidence" value="ECO:0007669"/>
    <property type="project" value="UniProtKB-SubCell"/>
</dbReference>
<name>A0A848B9N4_9FIRM</name>
<keyword evidence="4 7" id="KW-0812">Transmembrane</keyword>
<evidence type="ECO:0000313" key="10">
    <source>
        <dbReference type="Proteomes" id="UP000543804"/>
    </source>
</evidence>
<dbReference type="RefSeq" id="WP_019542137.1">
    <property type="nucleotide sequence ID" value="NZ_JABAFA010000001.1"/>
</dbReference>
<evidence type="ECO:0000313" key="9">
    <source>
        <dbReference type="EMBL" id="NMD98057.1"/>
    </source>
</evidence>
<evidence type="ECO:0000256" key="8">
    <source>
        <dbReference type="SAM" id="Phobius"/>
    </source>
</evidence>
<dbReference type="InterPro" id="IPR037185">
    <property type="entry name" value="EmrE-like"/>
</dbReference>
<evidence type="ECO:0000256" key="5">
    <source>
        <dbReference type="ARBA" id="ARBA00022989"/>
    </source>
</evidence>
<dbReference type="PANTHER" id="PTHR30561">
    <property type="entry name" value="SMR FAMILY PROTON-DEPENDENT DRUG EFFLUX TRANSPORTER SUGE"/>
    <property type="match status" value="1"/>
</dbReference>
<evidence type="ECO:0000256" key="2">
    <source>
        <dbReference type="ARBA" id="ARBA00022448"/>
    </source>
</evidence>
<feature type="transmembrane region" description="Helical" evidence="8">
    <location>
        <begin position="84"/>
        <end position="103"/>
    </location>
</feature>
<dbReference type="Pfam" id="PF00893">
    <property type="entry name" value="Multi_Drug_Res"/>
    <property type="match status" value="1"/>
</dbReference>
<dbReference type="InterPro" id="IPR045324">
    <property type="entry name" value="Small_multidrug_res"/>
</dbReference>
<evidence type="ECO:0000256" key="7">
    <source>
        <dbReference type="RuleBase" id="RU003942"/>
    </source>
</evidence>
<evidence type="ECO:0000256" key="1">
    <source>
        <dbReference type="ARBA" id="ARBA00004651"/>
    </source>
</evidence>
<feature type="transmembrane region" description="Helical" evidence="8">
    <location>
        <begin position="59"/>
        <end position="78"/>
    </location>
</feature>
<reference evidence="9 10" key="1">
    <citation type="submission" date="2020-04" db="EMBL/GenBank/DDBJ databases">
        <authorList>
            <person name="Hitch T.C.A."/>
            <person name="Wylensek D."/>
            <person name="Clavel T."/>
        </authorList>
    </citation>
    <scope>NUCLEOTIDE SEQUENCE [LARGE SCALE GENOMIC DNA]</scope>
    <source>
        <strain evidence="9 10">PG-130-P53-12</strain>
    </source>
</reference>
<sequence>MQWVVLFFAGLCEVLWAVALKYTEGFTRLYPSIVTVFGMMASFLLLSRALRTLPLGIAYSVWTGIGTVGTVLVGVLMLGETMSLAQMLCVGCVVVGIVGLRALT</sequence>
<dbReference type="AlphaFoldDB" id="A0A848B9N4"/>
<evidence type="ECO:0000256" key="6">
    <source>
        <dbReference type="ARBA" id="ARBA00023136"/>
    </source>
</evidence>
<protein>
    <submittedName>
        <fullName evidence="9">Multidrug efflux SMR transporter</fullName>
    </submittedName>
</protein>
<feature type="transmembrane region" description="Helical" evidence="8">
    <location>
        <begin position="29"/>
        <end position="47"/>
    </location>
</feature>
<dbReference type="GO" id="GO:0022857">
    <property type="term" value="F:transmembrane transporter activity"/>
    <property type="evidence" value="ECO:0007669"/>
    <property type="project" value="InterPro"/>
</dbReference>
<evidence type="ECO:0000256" key="3">
    <source>
        <dbReference type="ARBA" id="ARBA00022475"/>
    </source>
</evidence>
<dbReference type="FunFam" id="1.10.3730.20:FF:000001">
    <property type="entry name" value="Quaternary ammonium compound resistance transporter SugE"/>
    <property type="match status" value="1"/>
</dbReference>
<dbReference type="Gene3D" id="1.10.3730.20">
    <property type="match status" value="1"/>
</dbReference>